<dbReference type="Proteomes" id="UP000295468">
    <property type="component" value="Unassembled WGS sequence"/>
</dbReference>
<sequence length="336" mass="39447">MGQEISLFNDYRTKENILSNHCGVVLKLLYEENPRSFEEAISNLTSQDFMISPSFKQQIKKKDSTPDIVIEQKSFTIFFETKTFDWFYKNQIDRHLKGFKNDTTYNVLFLLCNFEIDNPEEKFQSQISEAYDRYGITLCPISFETLIGVLETVETTENFKAFLDEFRSFLERNNYLPTWKYMLDIVNCASTIHEVHNHDVYMCPDTGGKYKHRRALFFGGYKSKNVKFIHEIKALVVIEQGGRTGRVVWKNFNDAPSEDLIQEAKNRLNQFDYRKSEIQERDLQVFLLQNPVEVNFRKSSDGGLYSSKKYFRFIAKEHGAKNSMELAEKLAGETWK</sequence>
<protein>
    <recommendedName>
        <fullName evidence="3">PD-(D/E)XK nuclease superfamily protein</fullName>
    </recommendedName>
</protein>
<name>A0A4V3D488_9FLAO</name>
<comment type="caution">
    <text evidence="1">The sequence shown here is derived from an EMBL/GenBank/DDBJ whole genome shotgun (WGS) entry which is preliminary data.</text>
</comment>
<proteinExistence type="predicted"/>
<evidence type="ECO:0008006" key="3">
    <source>
        <dbReference type="Google" id="ProtNLM"/>
    </source>
</evidence>
<accession>A0A4V3D488</accession>
<evidence type="ECO:0000313" key="2">
    <source>
        <dbReference type="Proteomes" id="UP000295468"/>
    </source>
</evidence>
<dbReference type="OrthoDB" id="6396118at2"/>
<reference evidence="1 2" key="1">
    <citation type="submission" date="2019-03" db="EMBL/GenBank/DDBJ databases">
        <title>Genomic Encyclopedia of Archaeal and Bacterial Type Strains, Phase II (KMG-II): from individual species to whole genera.</title>
        <authorList>
            <person name="Goeker M."/>
        </authorList>
    </citation>
    <scope>NUCLEOTIDE SEQUENCE [LARGE SCALE GENOMIC DNA]</scope>
    <source>
        <strain evidence="1 2">DSM 18435</strain>
    </source>
</reference>
<keyword evidence="2" id="KW-1185">Reference proteome</keyword>
<evidence type="ECO:0000313" key="1">
    <source>
        <dbReference type="EMBL" id="TDQ33391.1"/>
    </source>
</evidence>
<gene>
    <name evidence="1" type="ORF">CLV82_1230</name>
</gene>
<organism evidence="1 2">
    <name type="scientific">Zeaxanthinibacter enoshimensis</name>
    <dbReference type="NCBI Taxonomy" id="392009"/>
    <lineage>
        <taxon>Bacteria</taxon>
        <taxon>Pseudomonadati</taxon>
        <taxon>Bacteroidota</taxon>
        <taxon>Flavobacteriia</taxon>
        <taxon>Flavobacteriales</taxon>
        <taxon>Flavobacteriaceae</taxon>
        <taxon>Zeaxanthinibacter</taxon>
    </lineage>
</organism>
<dbReference type="AlphaFoldDB" id="A0A4V3D488"/>
<dbReference type="RefSeq" id="WP_133643383.1">
    <property type="nucleotide sequence ID" value="NZ_SNYI01000001.1"/>
</dbReference>
<dbReference type="EMBL" id="SNYI01000001">
    <property type="protein sequence ID" value="TDQ33391.1"/>
    <property type="molecule type" value="Genomic_DNA"/>
</dbReference>